<keyword evidence="6" id="KW-1185">Reference proteome</keyword>
<dbReference type="GO" id="GO:0016798">
    <property type="term" value="F:hydrolase activity, acting on glycosyl bonds"/>
    <property type="evidence" value="ECO:0007669"/>
    <property type="project" value="UniProtKB-KW"/>
</dbReference>
<dbReference type="AlphaFoldDB" id="A0A0V8HHS0"/>
<dbReference type="PANTHER" id="PTHR46066">
    <property type="entry name" value="CHITINASE DOMAIN-CONTAINING PROTEIN 1 FAMILY MEMBER"/>
    <property type="match status" value="1"/>
</dbReference>
<accession>A0A0V8HHS0</accession>
<dbReference type="InterPro" id="IPR017853">
    <property type="entry name" value="GH"/>
</dbReference>
<dbReference type="RefSeq" id="WP_058298192.1">
    <property type="nucleotide sequence ID" value="NZ_FMAU01000002.1"/>
</dbReference>
<protein>
    <submittedName>
        <fullName evidence="5">Spore germination protein</fullName>
    </submittedName>
</protein>
<evidence type="ECO:0000256" key="2">
    <source>
        <dbReference type="ARBA" id="ARBA00023295"/>
    </source>
</evidence>
<dbReference type="PROSITE" id="PS51782">
    <property type="entry name" value="LYSM"/>
    <property type="match status" value="3"/>
</dbReference>
<evidence type="ECO:0000313" key="6">
    <source>
        <dbReference type="Proteomes" id="UP000181997"/>
    </source>
</evidence>
<dbReference type="CDD" id="cd00118">
    <property type="entry name" value="LysM"/>
    <property type="match status" value="3"/>
</dbReference>
<dbReference type="SMART" id="SM00636">
    <property type="entry name" value="Glyco_18"/>
    <property type="match status" value="1"/>
</dbReference>
<dbReference type="InterPro" id="IPR018392">
    <property type="entry name" value="LysM"/>
</dbReference>
<evidence type="ECO:0000259" key="4">
    <source>
        <dbReference type="PROSITE" id="PS51910"/>
    </source>
</evidence>
<keyword evidence="2" id="KW-0326">Glycosidase</keyword>
<dbReference type="SMART" id="SM00257">
    <property type="entry name" value="LysM"/>
    <property type="match status" value="3"/>
</dbReference>
<organism evidence="5 6">
    <name type="scientific">[Bacillus] enclensis</name>
    <dbReference type="NCBI Taxonomy" id="1402860"/>
    <lineage>
        <taxon>Bacteria</taxon>
        <taxon>Bacillati</taxon>
        <taxon>Bacillota</taxon>
        <taxon>Bacilli</taxon>
        <taxon>Bacillales</taxon>
        <taxon>Bacillaceae</taxon>
        <taxon>Rossellomorea</taxon>
    </lineage>
</organism>
<dbReference type="Gene3D" id="3.10.50.10">
    <property type="match status" value="1"/>
</dbReference>
<dbReference type="GO" id="GO:0008061">
    <property type="term" value="F:chitin binding"/>
    <property type="evidence" value="ECO:0007669"/>
    <property type="project" value="InterPro"/>
</dbReference>
<dbReference type="PROSITE" id="PS51910">
    <property type="entry name" value="GH18_2"/>
    <property type="match status" value="1"/>
</dbReference>
<dbReference type="InterPro" id="IPR029070">
    <property type="entry name" value="Chitinase_insertion_sf"/>
</dbReference>
<feature type="domain" description="LysM" evidence="3">
    <location>
        <begin position="98"/>
        <end position="142"/>
    </location>
</feature>
<feature type="domain" description="LysM" evidence="3">
    <location>
        <begin position="2"/>
        <end position="46"/>
    </location>
</feature>
<dbReference type="CDD" id="cd02874">
    <property type="entry name" value="GH18_CFLE_spore_hydrolase"/>
    <property type="match status" value="1"/>
</dbReference>
<dbReference type="SUPFAM" id="SSF54106">
    <property type="entry name" value="LysM domain"/>
    <property type="match status" value="3"/>
</dbReference>
<dbReference type="SUPFAM" id="SSF51445">
    <property type="entry name" value="(Trans)glycosidases"/>
    <property type="match status" value="1"/>
</dbReference>
<feature type="domain" description="LysM" evidence="3">
    <location>
        <begin position="51"/>
        <end position="95"/>
    </location>
</feature>
<evidence type="ECO:0000259" key="3">
    <source>
        <dbReference type="PROSITE" id="PS51782"/>
    </source>
</evidence>
<dbReference type="Proteomes" id="UP000181997">
    <property type="component" value="Unassembled WGS sequence"/>
</dbReference>
<evidence type="ECO:0000313" key="5">
    <source>
        <dbReference type="EMBL" id="SCB99799.1"/>
    </source>
</evidence>
<dbReference type="GO" id="GO:0070492">
    <property type="term" value="F:oligosaccharide binding"/>
    <property type="evidence" value="ECO:0007669"/>
    <property type="project" value="TreeGrafter"/>
</dbReference>
<dbReference type="InterPro" id="IPR001223">
    <property type="entry name" value="Glyco_hydro18_cat"/>
</dbReference>
<dbReference type="GO" id="GO:0005975">
    <property type="term" value="P:carbohydrate metabolic process"/>
    <property type="evidence" value="ECO:0007669"/>
    <property type="project" value="InterPro"/>
</dbReference>
<keyword evidence="1" id="KW-0378">Hydrolase</keyword>
<dbReference type="InterPro" id="IPR011583">
    <property type="entry name" value="Chitinase_II/V-like_cat"/>
</dbReference>
<gene>
    <name evidence="5" type="ORF">GA0061094_1742</name>
</gene>
<dbReference type="OrthoDB" id="9769314at2"/>
<evidence type="ECO:0000256" key="1">
    <source>
        <dbReference type="ARBA" id="ARBA00022801"/>
    </source>
</evidence>
<dbReference type="EMBL" id="FMAU01000002">
    <property type="protein sequence ID" value="SCB99799.1"/>
    <property type="molecule type" value="Genomic_DNA"/>
</dbReference>
<dbReference type="Pfam" id="PF01476">
    <property type="entry name" value="LysM"/>
    <property type="match status" value="3"/>
</dbReference>
<sequence length="468" mass="53087">MNIYVVKSGDTLWSISKQFFVDMSQISYANQLKNNDILIIGQSLLIPESNKEYIVQPGDTLNTISTKVNVSLRELIDFNQISNPSQLYIGQLIVLPSFIHTVKAGDTLYTISYNYKVALQDILNANQIPNPSLIYPGQKILIPNKRKTTEINAYITQTGSEGVGEVRGLGNYFTYLSPFTYSITKEGTLTSLNDEGLIAAAYDTNVDPLLVLTNYSGSMFDSDLAADLLRNETLQNKLISNLTNTMETKGYKGVNFDFEYVYPEDRENYNQFLRKVTSELKPKGYSVSTALAPKIKGDQKGLLYEAHDYKAHGEIVDFVVIMTYEWGWAGGRPWAIAPVNEVKKVLDYAVTVIPRSKIIMGVPLYGRDWKIPWEEGTFAKTVSPVAAVDLAGRYGVRIQYNNEYQAPFFKYWDESGQQHEVWFEDARSILAKQTVLDDYKLRGMSYWVLGSAFPQNWVLQHARYRVEK</sequence>
<dbReference type="Gene3D" id="3.20.20.80">
    <property type="entry name" value="Glycosidases"/>
    <property type="match status" value="1"/>
</dbReference>
<dbReference type="InterPro" id="IPR036779">
    <property type="entry name" value="LysM_dom_sf"/>
</dbReference>
<dbReference type="InterPro" id="IPR041704">
    <property type="entry name" value="CFLE_GH18"/>
</dbReference>
<dbReference type="GO" id="GO:0012505">
    <property type="term" value="C:endomembrane system"/>
    <property type="evidence" value="ECO:0007669"/>
    <property type="project" value="TreeGrafter"/>
</dbReference>
<dbReference type="Pfam" id="PF00704">
    <property type="entry name" value="Glyco_hydro_18"/>
    <property type="match status" value="1"/>
</dbReference>
<dbReference type="Gene3D" id="3.10.350.10">
    <property type="entry name" value="LysM domain"/>
    <property type="match status" value="3"/>
</dbReference>
<proteinExistence type="predicted"/>
<dbReference type="PANTHER" id="PTHR46066:SF2">
    <property type="entry name" value="CHITINASE DOMAIN-CONTAINING PROTEIN 1"/>
    <property type="match status" value="1"/>
</dbReference>
<reference evidence="6" key="1">
    <citation type="submission" date="2016-08" db="EMBL/GenBank/DDBJ databases">
        <authorList>
            <person name="Varghese N."/>
            <person name="Submissions Spin"/>
        </authorList>
    </citation>
    <scope>NUCLEOTIDE SEQUENCE [LARGE SCALE GENOMIC DNA]</scope>
    <source>
        <strain evidence="6">SGD-1123</strain>
    </source>
</reference>
<name>A0A0V8HHS0_9BACI</name>
<feature type="domain" description="GH18" evidence="4">
    <location>
        <begin position="149"/>
        <end position="468"/>
    </location>
</feature>